<dbReference type="AlphaFoldDB" id="A0A1B7WZX0"/>
<evidence type="ECO:0000313" key="2">
    <source>
        <dbReference type="Proteomes" id="UP000092093"/>
    </source>
</evidence>
<organism evidence="1 2">
    <name type="scientific">Aphanizomenon flos-aquae WA102</name>
    <dbReference type="NCBI Taxonomy" id="1710896"/>
    <lineage>
        <taxon>Bacteria</taxon>
        <taxon>Bacillati</taxon>
        <taxon>Cyanobacteriota</taxon>
        <taxon>Cyanophyceae</taxon>
        <taxon>Nostocales</taxon>
        <taxon>Aphanizomenonaceae</taxon>
        <taxon>Aphanizomenon</taxon>
    </lineage>
</organism>
<dbReference type="Proteomes" id="UP000092093">
    <property type="component" value="Unassembled WGS sequence"/>
</dbReference>
<evidence type="ECO:0000313" key="1">
    <source>
        <dbReference type="EMBL" id="OBQ42642.1"/>
    </source>
</evidence>
<accession>A0A1B7WZX0</accession>
<proteinExistence type="predicted"/>
<comment type="caution">
    <text evidence="1">The sequence shown here is derived from an EMBL/GenBank/DDBJ whole genome shotgun (WGS) entry which is preliminary data.</text>
</comment>
<dbReference type="EMBL" id="LJOW01000094">
    <property type="protein sequence ID" value="OBQ42642.1"/>
    <property type="molecule type" value="Genomic_DNA"/>
</dbReference>
<protein>
    <submittedName>
        <fullName evidence="1">Uncharacterized protein</fullName>
    </submittedName>
</protein>
<name>A0A1B7WZX0_APHFL</name>
<sequence length="137" mass="15209">MPIFYPQADDKLAIMWLAEGVSVETAVAPLPEGTPFVVSENFDLDPDFLDAYEFNEETGAVLNMDKAKGIRLDQFREARKPLLEALDVDYMRALEVEDSVAAAAIAVRKQELRDVTKLPLPDSLDELKAFLPSALNP</sequence>
<reference evidence="1 2" key="1">
    <citation type="submission" date="2015-09" db="EMBL/GenBank/DDBJ databases">
        <title>Aphanizomenon flos-aquae WA102.</title>
        <authorList>
            <person name="Driscoll C."/>
        </authorList>
    </citation>
    <scope>NUCLEOTIDE SEQUENCE [LARGE SCALE GENOMIC DNA]</scope>
    <source>
        <strain evidence="1">WA102</strain>
    </source>
</reference>
<gene>
    <name evidence="1" type="ORF">AN484_16690</name>
</gene>